<dbReference type="Proteomes" id="UP000007799">
    <property type="component" value="Unassembled WGS sequence"/>
</dbReference>
<dbReference type="KEGG" id="sre:PTSG_11882"/>
<evidence type="ECO:0000313" key="1">
    <source>
        <dbReference type="EMBL" id="EGD81792.1"/>
    </source>
</evidence>
<sequence length="68" mass="7403">MRVVVQRVVDEGVTVVLMTDDHVEIKFPLALLPGTITVGDVLNIDISHTNTGLLQQVHALQASLLEDN</sequence>
<accession>F2U2E0</accession>
<protein>
    <submittedName>
        <fullName evidence="1">Uncharacterized protein</fullName>
    </submittedName>
</protein>
<dbReference type="GeneID" id="16077588"/>
<dbReference type="EMBL" id="GL832959">
    <property type="protein sequence ID" value="EGD81792.1"/>
    <property type="molecule type" value="Genomic_DNA"/>
</dbReference>
<organism evidence="1 2">
    <name type="scientific">Salpingoeca rosetta (strain ATCC 50818 / BSB-021)</name>
    <dbReference type="NCBI Taxonomy" id="946362"/>
    <lineage>
        <taxon>Eukaryota</taxon>
        <taxon>Choanoflagellata</taxon>
        <taxon>Craspedida</taxon>
        <taxon>Salpingoecidae</taxon>
        <taxon>Salpingoeca</taxon>
    </lineage>
</organism>
<keyword evidence="2" id="KW-1185">Reference proteome</keyword>
<evidence type="ECO:0000313" key="2">
    <source>
        <dbReference type="Proteomes" id="UP000007799"/>
    </source>
</evidence>
<name>F2U2E0_SALR5</name>
<gene>
    <name evidence="1" type="ORF">PTSG_11882</name>
</gene>
<proteinExistence type="predicted"/>
<dbReference type="InParanoid" id="F2U2E0"/>
<dbReference type="AlphaFoldDB" id="F2U2E0"/>
<dbReference type="RefSeq" id="XP_004996996.1">
    <property type="nucleotide sequence ID" value="XM_004996939.1"/>
</dbReference>
<reference evidence="1" key="1">
    <citation type="submission" date="2009-08" db="EMBL/GenBank/DDBJ databases">
        <title>Annotation of Salpingoeca rosetta.</title>
        <authorList>
            <consortium name="The Broad Institute Genome Sequencing Platform"/>
            <person name="Russ C."/>
            <person name="Cuomo C."/>
            <person name="Burger G."/>
            <person name="Gray M.W."/>
            <person name="Holland P.W.H."/>
            <person name="King N."/>
            <person name="Lang F.B.F."/>
            <person name="Roger A.J."/>
            <person name="Ruiz-Trillo I."/>
            <person name="Young S.K."/>
            <person name="Zeng Q."/>
            <person name="Gargeya S."/>
            <person name="Alvarado L."/>
            <person name="Berlin A."/>
            <person name="Chapman S.B."/>
            <person name="Chen Z."/>
            <person name="Freedman E."/>
            <person name="Gellesch M."/>
            <person name="Goldberg J."/>
            <person name="Griggs A."/>
            <person name="Gujja S."/>
            <person name="Heilman E."/>
            <person name="Heiman D."/>
            <person name="Howarth C."/>
            <person name="Mehta T."/>
            <person name="Neiman D."/>
            <person name="Pearson M."/>
            <person name="Roberts A."/>
            <person name="Saif S."/>
            <person name="Shea T."/>
            <person name="Shenoy N."/>
            <person name="Sisk P."/>
            <person name="Stolte C."/>
            <person name="Sykes S."/>
            <person name="White J."/>
            <person name="Yandava C."/>
            <person name="Haas B."/>
            <person name="Nusbaum C."/>
            <person name="Birren B."/>
        </authorList>
    </citation>
    <scope>NUCLEOTIDE SEQUENCE</scope>
    <source>
        <strain evidence="1">ATCC 50818</strain>
    </source>
</reference>
<dbReference type="Gene3D" id="6.20.120.50">
    <property type="match status" value="1"/>
</dbReference>